<feature type="compositionally biased region" description="Basic and acidic residues" evidence="1">
    <location>
        <begin position="100"/>
        <end position="127"/>
    </location>
</feature>
<comment type="caution">
    <text evidence="2">The sequence shown here is derived from an EMBL/GenBank/DDBJ whole genome shotgun (WGS) entry which is preliminary data.</text>
</comment>
<feature type="region of interest" description="Disordered" evidence="1">
    <location>
        <begin position="1"/>
        <end position="137"/>
    </location>
</feature>
<dbReference type="Proteomes" id="UP000256253">
    <property type="component" value="Unassembled WGS sequence"/>
</dbReference>
<name>A0A3D9UM38_9MICO</name>
<accession>A0A3D9UM38</accession>
<protein>
    <submittedName>
        <fullName evidence="2">Uncharacterized protein</fullName>
    </submittedName>
</protein>
<dbReference type="EMBL" id="QTUA01000001">
    <property type="protein sequence ID" value="REF30518.1"/>
    <property type="molecule type" value="Genomic_DNA"/>
</dbReference>
<feature type="compositionally biased region" description="Polar residues" evidence="1">
    <location>
        <begin position="128"/>
        <end position="137"/>
    </location>
</feature>
<proteinExistence type="predicted"/>
<keyword evidence="3" id="KW-1185">Reference proteome</keyword>
<gene>
    <name evidence="2" type="ORF">DFJ65_1529</name>
</gene>
<feature type="compositionally biased region" description="Acidic residues" evidence="1">
    <location>
        <begin position="90"/>
        <end position="99"/>
    </location>
</feature>
<evidence type="ECO:0000313" key="3">
    <source>
        <dbReference type="Proteomes" id="UP000256253"/>
    </source>
</evidence>
<dbReference type="RefSeq" id="WP_170144030.1">
    <property type="nucleotide sequence ID" value="NZ_QTUA01000001.1"/>
</dbReference>
<evidence type="ECO:0000256" key="1">
    <source>
        <dbReference type="SAM" id="MobiDB-lite"/>
    </source>
</evidence>
<evidence type="ECO:0000313" key="2">
    <source>
        <dbReference type="EMBL" id="REF30518.1"/>
    </source>
</evidence>
<reference evidence="2 3" key="1">
    <citation type="submission" date="2018-08" db="EMBL/GenBank/DDBJ databases">
        <title>Sequencing the genomes of 1000 actinobacteria strains.</title>
        <authorList>
            <person name="Klenk H.-P."/>
        </authorList>
    </citation>
    <scope>NUCLEOTIDE SEQUENCE [LARGE SCALE GENOMIC DNA]</scope>
    <source>
        <strain evidence="2 3">DSM 22967</strain>
    </source>
</reference>
<dbReference type="AlphaFoldDB" id="A0A3D9UM38"/>
<feature type="compositionally biased region" description="Basic and acidic residues" evidence="1">
    <location>
        <begin position="1"/>
        <end position="54"/>
    </location>
</feature>
<organism evidence="2 3">
    <name type="scientific">Calidifontibacter indicus</name>
    <dbReference type="NCBI Taxonomy" id="419650"/>
    <lineage>
        <taxon>Bacteria</taxon>
        <taxon>Bacillati</taxon>
        <taxon>Actinomycetota</taxon>
        <taxon>Actinomycetes</taxon>
        <taxon>Micrococcales</taxon>
        <taxon>Dermacoccaceae</taxon>
        <taxon>Calidifontibacter</taxon>
    </lineage>
</organism>
<sequence>MSASDDDNRSTDNGDEGSRPEPTREQRAAEMPDELKVDVDQEKLQAWDDAKGDYGVDDDGERPIMVGEGGAGLTDETDSTDKNDSTDSTDSTDEDDSERSEDSSDEGDKPQEQEQHHTSRPDHENRSSAEPTDGQQT</sequence>